<accession>A0ABM4CPT9</accession>
<evidence type="ECO:0000313" key="20">
    <source>
        <dbReference type="RefSeq" id="XP_065663862.1"/>
    </source>
</evidence>
<dbReference type="Pfam" id="PF01477">
    <property type="entry name" value="PLAT"/>
    <property type="match status" value="1"/>
</dbReference>
<evidence type="ECO:0000256" key="7">
    <source>
        <dbReference type="ARBA" id="ARBA00022989"/>
    </source>
</evidence>
<dbReference type="Pfam" id="PF02010">
    <property type="entry name" value="REJ"/>
    <property type="match status" value="1"/>
</dbReference>
<feature type="transmembrane region" description="Helical" evidence="14">
    <location>
        <begin position="2442"/>
        <end position="2462"/>
    </location>
</feature>
<feature type="transmembrane region" description="Helical" evidence="14">
    <location>
        <begin position="2992"/>
        <end position="3011"/>
    </location>
</feature>
<dbReference type="RefSeq" id="XP_065663862.1">
    <property type="nucleotide sequence ID" value="XM_065807790.1"/>
</dbReference>
<evidence type="ECO:0000259" key="16">
    <source>
        <dbReference type="PROSITE" id="PS50095"/>
    </source>
</evidence>
<feature type="transmembrane region" description="Helical" evidence="14">
    <location>
        <begin position="3080"/>
        <end position="3100"/>
    </location>
</feature>
<dbReference type="InterPro" id="IPR002859">
    <property type="entry name" value="PKD/REJ-like"/>
</dbReference>
<dbReference type="Gene3D" id="2.60.40.10">
    <property type="entry name" value="Immunoglobulins"/>
    <property type="match status" value="1"/>
</dbReference>
<keyword evidence="8" id="KW-0969">Cilium</keyword>
<evidence type="ECO:0000256" key="6">
    <source>
        <dbReference type="ARBA" id="ARBA00022729"/>
    </source>
</evidence>
<gene>
    <name evidence="20" type="primary">LOC100197512</name>
</gene>
<dbReference type="InterPro" id="IPR036392">
    <property type="entry name" value="PLAT/LH2_dom_sf"/>
</dbReference>
<organism evidence="19 20">
    <name type="scientific">Hydra vulgaris</name>
    <name type="common">Hydra</name>
    <name type="synonym">Hydra attenuata</name>
    <dbReference type="NCBI Taxonomy" id="6087"/>
    <lineage>
        <taxon>Eukaryota</taxon>
        <taxon>Metazoa</taxon>
        <taxon>Cnidaria</taxon>
        <taxon>Hydrozoa</taxon>
        <taxon>Hydroidolina</taxon>
        <taxon>Anthoathecata</taxon>
        <taxon>Aplanulata</taxon>
        <taxon>Hydridae</taxon>
        <taxon>Hydra</taxon>
    </lineage>
</organism>
<dbReference type="PROSITE" id="PS50093">
    <property type="entry name" value="PKD"/>
    <property type="match status" value="1"/>
</dbReference>
<keyword evidence="20" id="KW-0675">Receptor</keyword>
<dbReference type="PANTHER" id="PTHR10877">
    <property type="entry name" value="POLYCYSTIN FAMILY MEMBER"/>
    <property type="match status" value="1"/>
</dbReference>
<feature type="transmembrane region" description="Helical" evidence="14">
    <location>
        <begin position="2642"/>
        <end position="2665"/>
    </location>
</feature>
<dbReference type="SUPFAM" id="SSF49723">
    <property type="entry name" value="Lipase/lipooxygenase domain (PLAT/LH2 domain)"/>
    <property type="match status" value="1"/>
</dbReference>
<evidence type="ECO:0000256" key="12">
    <source>
        <dbReference type="PROSITE-ProRule" id="PRU00152"/>
    </source>
</evidence>
<keyword evidence="6" id="KW-0732">Signal</keyword>
<dbReference type="InterPro" id="IPR001024">
    <property type="entry name" value="PLAT/LH2_dom"/>
</dbReference>
<feature type="transmembrane region" description="Helical" evidence="14">
    <location>
        <begin position="2602"/>
        <end position="2622"/>
    </location>
</feature>
<protein>
    <submittedName>
        <fullName evidence="20">Polycystin family receptor for egg jelly isoform X5</fullName>
    </submittedName>
</protein>
<feature type="compositionally biased region" description="Basic and acidic residues" evidence="13">
    <location>
        <begin position="2685"/>
        <end position="2703"/>
    </location>
</feature>
<evidence type="ECO:0000256" key="5">
    <source>
        <dbReference type="ARBA" id="ARBA00022692"/>
    </source>
</evidence>
<dbReference type="Pfam" id="PF00801">
    <property type="entry name" value="PKD"/>
    <property type="match status" value="3"/>
</dbReference>
<dbReference type="PANTHER" id="PTHR10877:SF150">
    <property type="entry name" value="REJ DOMAIN-CONTAINING PROTEIN"/>
    <property type="match status" value="1"/>
</dbReference>
<feature type="transmembrane region" description="Helical" evidence="14">
    <location>
        <begin position="3031"/>
        <end position="3053"/>
    </location>
</feature>
<feature type="transmembrane region" description="Helical" evidence="14">
    <location>
        <begin position="2235"/>
        <end position="2254"/>
    </location>
</feature>
<keyword evidence="4" id="KW-1003">Cell membrane</keyword>
<keyword evidence="7 14" id="KW-1133">Transmembrane helix</keyword>
<evidence type="ECO:0000259" key="17">
    <source>
        <dbReference type="PROSITE" id="PS51111"/>
    </source>
</evidence>
<dbReference type="CDD" id="cd00146">
    <property type="entry name" value="PKD"/>
    <property type="match status" value="1"/>
</dbReference>
<feature type="domain" description="PKD" evidence="15">
    <location>
        <begin position="615"/>
        <end position="682"/>
    </location>
</feature>
<evidence type="ECO:0000256" key="14">
    <source>
        <dbReference type="SAM" id="Phobius"/>
    </source>
</evidence>
<evidence type="ECO:0000256" key="11">
    <source>
        <dbReference type="ARBA" id="ARBA00023273"/>
    </source>
</evidence>
<dbReference type="InterPro" id="IPR002889">
    <property type="entry name" value="WSC_carb-bd"/>
</dbReference>
<evidence type="ECO:0000256" key="8">
    <source>
        <dbReference type="ARBA" id="ARBA00023069"/>
    </source>
</evidence>
<dbReference type="PRINTS" id="PR01433">
    <property type="entry name" value="POLYCYSTIN2"/>
</dbReference>
<dbReference type="InterPro" id="IPR022409">
    <property type="entry name" value="PKD/Chitinase_dom"/>
</dbReference>
<evidence type="ECO:0000256" key="10">
    <source>
        <dbReference type="ARBA" id="ARBA00023180"/>
    </source>
</evidence>
<comment type="similarity">
    <text evidence="3">Belongs to the polycystin family.</text>
</comment>
<dbReference type="PROSITE" id="PS51212">
    <property type="entry name" value="WSC"/>
    <property type="match status" value="1"/>
</dbReference>
<feature type="domain" description="REJ" evidence="17">
    <location>
        <begin position="1357"/>
        <end position="1658"/>
    </location>
</feature>
<dbReference type="GeneID" id="100197512"/>
<dbReference type="InterPro" id="IPR014010">
    <property type="entry name" value="REJ_dom"/>
</dbReference>
<dbReference type="InterPro" id="IPR013122">
    <property type="entry name" value="PKD1_2_channel"/>
</dbReference>
<feature type="transmembrane region" description="Helical" evidence="14">
    <location>
        <begin position="3120"/>
        <end position="3143"/>
    </location>
</feature>
<dbReference type="Pfam" id="PF08016">
    <property type="entry name" value="PKD_channel"/>
    <property type="match status" value="1"/>
</dbReference>
<keyword evidence="11" id="KW-0966">Cell projection</keyword>
<dbReference type="Gene3D" id="2.60.60.20">
    <property type="entry name" value="PLAT/LH2 domain"/>
    <property type="match status" value="1"/>
</dbReference>
<dbReference type="SUPFAM" id="SSF49299">
    <property type="entry name" value="PKD domain"/>
    <property type="match status" value="6"/>
</dbReference>
<feature type="region of interest" description="Disordered" evidence="13">
    <location>
        <begin position="2685"/>
        <end position="2706"/>
    </location>
</feature>
<keyword evidence="10" id="KW-0325">Glycoprotein</keyword>
<dbReference type="InterPro" id="IPR000601">
    <property type="entry name" value="PKD_dom"/>
</dbReference>
<dbReference type="SMART" id="SM00308">
    <property type="entry name" value="LH2"/>
    <property type="match status" value="1"/>
</dbReference>
<evidence type="ECO:0000256" key="9">
    <source>
        <dbReference type="ARBA" id="ARBA00023136"/>
    </source>
</evidence>
<evidence type="ECO:0000259" key="15">
    <source>
        <dbReference type="PROSITE" id="PS50093"/>
    </source>
</evidence>
<keyword evidence="19" id="KW-1185">Reference proteome</keyword>
<evidence type="ECO:0000313" key="19">
    <source>
        <dbReference type="Proteomes" id="UP001652625"/>
    </source>
</evidence>
<evidence type="ECO:0000259" key="18">
    <source>
        <dbReference type="PROSITE" id="PS51212"/>
    </source>
</evidence>
<reference evidence="20" key="1">
    <citation type="submission" date="2025-08" db="UniProtKB">
        <authorList>
            <consortium name="RefSeq"/>
        </authorList>
    </citation>
    <scope>IDENTIFICATION</scope>
</reference>
<dbReference type="Pfam" id="PF20519">
    <property type="entry name" value="Polycystin_dom"/>
    <property type="match status" value="1"/>
</dbReference>
<dbReference type="InterPro" id="IPR051223">
    <property type="entry name" value="Polycystin"/>
</dbReference>
<feature type="domain" description="WSC" evidence="18">
    <location>
        <begin position="22"/>
        <end position="120"/>
    </location>
</feature>
<dbReference type="PROSITE" id="PS50095">
    <property type="entry name" value="PLAT"/>
    <property type="match status" value="1"/>
</dbReference>
<evidence type="ECO:0000256" key="4">
    <source>
        <dbReference type="ARBA" id="ARBA00022475"/>
    </source>
</evidence>
<dbReference type="Pfam" id="PF01822">
    <property type="entry name" value="WSC"/>
    <property type="match status" value="1"/>
</dbReference>
<dbReference type="InterPro" id="IPR035986">
    <property type="entry name" value="PKD_dom_sf"/>
</dbReference>
<dbReference type="InterPro" id="IPR003915">
    <property type="entry name" value="PKD_2"/>
</dbReference>
<dbReference type="InterPro" id="IPR046791">
    <property type="entry name" value="Polycystin_dom"/>
</dbReference>
<comment type="caution">
    <text evidence="12">Lacks conserved residue(s) required for the propagation of feature annotation.</text>
</comment>
<dbReference type="InterPro" id="IPR013783">
    <property type="entry name" value="Ig-like_fold"/>
</dbReference>
<dbReference type="PROSITE" id="PS51111">
    <property type="entry name" value="REJ"/>
    <property type="match status" value="1"/>
</dbReference>
<evidence type="ECO:0000256" key="1">
    <source>
        <dbReference type="ARBA" id="ARBA00004138"/>
    </source>
</evidence>
<name>A0ABM4CPT9_HYDVU</name>
<feature type="domain" description="PLAT" evidence="16">
    <location>
        <begin position="2279"/>
        <end position="2396"/>
    </location>
</feature>
<feature type="transmembrane region" description="Helical" evidence="14">
    <location>
        <begin position="2738"/>
        <end position="2756"/>
    </location>
</feature>
<dbReference type="Proteomes" id="UP001652625">
    <property type="component" value="Chromosome 10"/>
</dbReference>
<keyword evidence="5 14" id="KW-0812">Transmembrane</keyword>
<evidence type="ECO:0000256" key="13">
    <source>
        <dbReference type="SAM" id="MobiDB-lite"/>
    </source>
</evidence>
<proteinExistence type="inferred from homology"/>
<evidence type="ECO:0000256" key="3">
    <source>
        <dbReference type="ARBA" id="ARBA00007200"/>
    </source>
</evidence>
<evidence type="ECO:0000256" key="2">
    <source>
        <dbReference type="ARBA" id="ARBA00004651"/>
    </source>
</evidence>
<dbReference type="SMART" id="SM00321">
    <property type="entry name" value="WSC"/>
    <property type="match status" value="1"/>
</dbReference>
<comment type="subcellular location">
    <subcellularLocation>
        <location evidence="2">Cell membrane</location>
        <topology evidence="2">Multi-pass membrane protein</topology>
    </subcellularLocation>
    <subcellularLocation>
        <location evidence="1">Cell projection</location>
        <location evidence="1">Cilium</location>
    </subcellularLocation>
</comment>
<sequence>MKSETFYLTIILYKIAITTSKSLEFLGCFHDSKEPKLFNFSPGDYLPSDLTPFSCIEACGKHAHFAGVEDGTICLCSKKKPKKFDDNNDCLVPCKAYSNSNLSSSYSCGGRNRLSVYDVRKYIYGLQLHVPDVAKLYSPVELVTSIVNGIDISYKFFSTNDKTLYAEDLKTSKFTHYFTNTGNFEIVVEARNSLSYATAKAFITVTDEYSEGNMSCHHNQKFGLDVECSGYVFRGSPFISYFNFGDGHVEHIESSVTFSFIGDIVSNNLQSSSLKNAEVLTKSFTVIFPKREFFEQSRISAFEFEAFEIGIIYLQIFRPKCLPNEVYCSNENQCQPSTMPCQKYNEKSCKLNEVFCLLKGKCMPNVNSRCDEEEQAIVKAPINFVIIEQLLYNITETGRTMVVLENIILANEGDVFGYTSYGGKILYENYTNAKTHYEFVFPPSVSLNSVFVSTESTIVHYQHLYKVHYIKPFKFYLRHKYSIPKTYLVTSNISAPLMVSVQIPVDKLNIQCPRNVLTNQEFLLTLNVDKGTNLTYNIDFGNGTQYIGISSQFNCSFTKSGFYRINASVFNLVSLESDSVLVKIFDDISGLSFESFIKPVALGEETLISWCLKIGTNVTFIIDFGDGSSNEVFDFSSKRCHSVKHIFKNNGSFTVMISAKNDMINTSVIQGTALVEVPLKNFSVTVHHNYVTNNVYLDLGEPLHIEVQLAEGSNVVCRYNFNGSVNPIELSNTVAKYLFAKEGKYSVSVECFNSISKVQNNSTMTIVVEKLAVLSDLQVNVNNTILGEFSYISATMAAGSLYICKWDLGNSVEKKVDKSTFRDIIALKYNHVGNHTIRLACWNSKSSVVATKTFSVDIPISNLKLSCPPKYINVSEKALFQIQVINGSRLTHEVIFGDGNKQIISVSQTDSTKFDVYHLFKKPGMYEVNLKTWNSLDVIGVSCPYFVHVQCPISSVNISSNSPIRLDPGNVIFKAEGPSDCFPTNASVEFNFGDGSLIQTKPLILYGVVNTYTYLLSGKYAVVIIIQNQVSKTVFELVVDVQEIKSVFLSIYWIDTYRLVRGNENKYYPLDKKLYFNITSQDKDIAYTFNLDNSQQPKLLFVNYIEHVYFEPGTYLISCIVHNTLGIFKDEKEIVVQESILGMKVNITSLVNFGDPIVIKTHALRYGSQVCGIIDFGNGVSYKINKNYCNENLKKNSKEILYYFTDAVPWNLSYIYHTKGVHKVLVNFYNKVSSYLYNAQVDVIYRPCNDPQVLILSGGSLKQPVSSPRTSRLIIQSNVSLICSVAENVIFSWFLFDRFNKVLVSENFTAKMPFHRIRGKHDPSIFQIEENSVPYGLIRVELLVVYKSVKENLSYINSKDIKYFEIQYSRLVTKIEGGIRRAVGFMTDLEFDASESFDPDFLLLENQDDMNFTWYCRQKEEEFPFDYEYSSATLNKTSGCYKNGLYRLDKSFGGFKVLNEDASKISIFTDLVQNASYVMRVVVTKDTRKNFYDQEFIIYLNQPPSLFIYCSYNCYEKTIPSEPLRVQSVCANCRNALHVLYTWRLYEIIDKVNKRGRLVNEEIEITDLALKTTTPINNPNIALKPNVMKLGNKYVLRVAACRAGAGDELSGFSDFVFTVNQPPYGGFCQVNPNTGVTLYTMFEIKCDQWNDEDTPLLYVVDSHCGDLVQNMYTGPENHISIILPLGNKEEDYWYDLIVRVEDKYKFGVSRTFRVQVKEPASVDYNAVGKSIESLAQNNELQALTRMGAAVASILNKKASNAESSKNREIILESLSMVRPCKLSEIKQIGGVHMQLTQSKYELTNVAQKKSAEVLSAMSGCMTLSDPRDPYMPDTAKTLFRASYNILSAGMLKNTSDKNSSASADNIANTVDMIGSAFMRQMVAGDMPEIVSIGNISIKMAQIPEYADEDHIGFKLPNLTSVLKNHSESLFKSGRVVSVGAMVTSFTDNPYKDSVGSNDIASEVMGLAVSGPNGKPLDLASEELSLFVKRNLVSDEPAVSYEYDKDGSLNIHRFNYTTEGNFVVIESRPVDLHTQVNYFIAFNKTPTFFNHLANHSTINLEKAKHLNPLPDPFIRVFSSIELNGTGEYYIGVKITPSRKDIYGSYEYNPLMSYTLRIWETVCKIWDEELETFVTKGCKVGQKTTFNKTHCVCKMEFSNESESKVSSNSLTSATIESKVATNHVNRTRNKREATVKKDKVKREVKRATFAASFFVAPNPIDFSKVFSGFLNLAENPTAFAVVLSIFGIYLILLFWARREDRKDVERAGVTALKENDPSDIQFYEITVYTGFSGKGSTSANVFIQLSGDEGDGEVRQLVAPNKKLFKKRGRDVFLASFPDHIGDLQYLRIWHDNAGKSPSWYLSQVMVHDLNTDRKYLFINDNLIAVEAGNGSLERILPVAGPEDMTTFNHLFFSTSQKNISDNHIWFSVFIRPPKSRFTRVQRLSCCLTLLYCTMLTNAMFYQVGGESSESIHVGPLSFNPRQIGIAVITSLIIFPVNILIVGVFRNVGPKPTPEEMALKKLKRHWWLYELFFCCKQSKPNNFINLISALSGSPTGSRVHIMNETTINDTDIGLKLETLTQEKSRLEKEKKLKKQNKLPWWMKYFSWLLLVLVSFTSAFFVVLYGFTFGKEKSAQWLSTLFLTLFQDICVSQPIKIFGLALFIALIVKKPVDDEEEDYEGNKKQIDEEYINNRREQDPDNNESRQRQNIIRFQPPSKEKIAQLRAYRLKEIKMYDMMRDFVIYVMFVIALCQVTYSFMDSRSYMVQKSLDNIFIQESDSGPGFRDIKSLNDVWPWLNSTVVNALFSPHLYNGYPNAPGFTKDLSSHLFGGARLRQLRVEKDSCVVHPDFKRIISQCKSWYTIFNEDNENYAPGWKLLLNNTVKSKYSDPWQYQSSSVLQTYPFIGYLATYTGGGYVADLGHYPLKSHQIINDLHQNKWIDGRTRALFLEFSTYNPQVNLFGIVNLLLEFSPSSAVEFFSSIHIARLYTFAGETATLTLVCQVFVVFFFLIAMYKEAKKIYKMKKLYFRGFWNLYEFFLIILLLITTGVFFSRVMLVKKAVKSIHEEQKKFVSFNRIVQWDQLFSGLTSVLVLLTCIKSIRILQYNKTISVFVLTLKKSASPLAAFLLIFVIFFTSFTAWAYLMFIPYLPEYSNYISASESVMSLLLGSFKFKDIVSAKPVLGSLWFTLIMIFGVMYIMNVFLTIVMETYASVNKDLSMTSQKYEIVDFMIKKFLKLISRDPQSEAPEEIGVVNMAMENLSESEPSNNIQKHYKNKSNAHLINKHHSDHDIENKLLALEKSLDKYWKMTCAFDSMEETVGKRVLSVQDWDFDETQEDVMQKTLQAELAKWS</sequence>
<dbReference type="SMART" id="SM00089">
    <property type="entry name" value="PKD"/>
    <property type="match status" value="6"/>
</dbReference>
<feature type="transmembrane region" description="Helical" evidence="14">
    <location>
        <begin position="3181"/>
        <end position="3204"/>
    </location>
</feature>
<keyword evidence="9 14" id="KW-0472">Membrane</keyword>
<feature type="transmembrane region" description="Helical" evidence="14">
    <location>
        <begin position="2482"/>
        <end position="2503"/>
    </location>
</feature>